<feature type="region of interest" description="Disordered" evidence="1">
    <location>
        <begin position="1"/>
        <end position="36"/>
    </location>
</feature>
<keyword evidence="2" id="KW-1133">Transmembrane helix</keyword>
<dbReference type="EMBL" id="AOLJ01000007">
    <property type="protein sequence ID" value="ELZ84930.1"/>
    <property type="molecule type" value="Genomic_DNA"/>
</dbReference>
<keyword evidence="2" id="KW-0472">Membrane</keyword>
<feature type="compositionally biased region" description="Polar residues" evidence="1">
    <location>
        <begin position="1"/>
        <end position="23"/>
    </location>
</feature>
<dbReference type="RefSeq" id="WP_004972442.1">
    <property type="nucleotide sequence ID" value="NZ_AOLJ01000007.1"/>
</dbReference>
<dbReference type="Proteomes" id="UP000011571">
    <property type="component" value="Unassembled WGS sequence"/>
</dbReference>
<evidence type="ECO:0000256" key="1">
    <source>
        <dbReference type="SAM" id="MobiDB-lite"/>
    </source>
</evidence>
<protein>
    <submittedName>
        <fullName evidence="3">Uncharacterized protein</fullName>
    </submittedName>
</protein>
<name>M0HK51_HALGM</name>
<dbReference type="PATRIC" id="fig|1227459.3.peg.522"/>
<sequence length="175" mass="17839">MNASDTGGETYNNSGAPSGPDQTADTDTESDDGGLSVLGTLTSFSDNPDELESFLKAPATFIVTTIGTWVVTNVFLRPAEFAFETVDSAVATTTTVMESAFGTAGTSAWEGFTPVLELPTMFRDLLAGPLMDAGLAAPIAGGFASALLAAVATLVVYLVVRVIVDAVPGLGGLLP</sequence>
<accession>M0HK51</accession>
<dbReference type="AlphaFoldDB" id="M0HK51"/>
<reference evidence="3 4" key="1">
    <citation type="journal article" date="2014" name="PLoS Genet.">
        <title>Phylogenetically driven sequencing of extremely halophilic archaea reveals strategies for static and dynamic osmo-response.</title>
        <authorList>
            <person name="Becker E.A."/>
            <person name="Seitzer P.M."/>
            <person name="Tritt A."/>
            <person name="Larsen D."/>
            <person name="Krusor M."/>
            <person name="Yao A.I."/>
            <person name="Wu D."/>
            <person name="Madern D."/>
            <person name="Eisen J.A."/>
            <person name="Darling A.E."/>
            <person name="Facciotti M.T."/>
        </authorList>
    </citation>
    <scope>NUCLEOTIDE SEQUENCE [LARGE SCALE GENOMIC DNA]</scope>
    <source>
        <strain evidence="4">ATCC 33959 / DSM 4427 / JCM 8863 / NBRC 102184 / NCIMB 2188 / Ma 2.38</strain>
    </source>
</reference>
<evidence type="ECO:0000313" key="4">
    <source>
        <dbReference type="Proteomes" id="UP000011571"/>
    </source>
</evidence>
<evidence type="ECO:0000313" key="3">
    <source>
        <dbReference type="EMBL" id="ELZ84930.1"/>
    </source>
</evidence>
<evidence type="ECO:0000256" key="2">
    <source>
        <dbReference type="SAM" id="Phobius"/>
    </source>
</evidence>
<comment type="caution">
    <text evidence="3">The sequence shown here is derived from an EMBL/GenBank/DDBJ whole genome shotgun (WGS) entry which is preliminary data.</text>
</comment>
<proteinExistence type="predicted"/>
<gene>
    <name evidence="3" type="ORF">C454_02840</name>
</gene>
<keyword evidence="2" id="KW-0812">Transmembrane</keyword>
<keyword evidence="4" id="KW-1185">Reference proteome</keyword>
<feature type="transmembrane region" description="Helical" evidence="2">
    <location>
        <begin position="135"/>
        <end position="160"/>
    </location>
</feature>
<organism evidence="3 4">
    <name type="scientific">Haloferax gibbonsii (strain ATCC 33959 / DSM 4427 / JCM 8863 / NBRC 102184 / NCIMB 2188 / Ma 2.38)</name>
    <dbReference type="NCBI Taxonomy" id="1227459"/>
    <lineage>
        <taxon>Archaea</taxon>
        <taxon>Methanobacteriati</taxon>
        <taxon>Methanobacteriota</taxon>
        <taxon>Stenosarchaea group</taxon>
        <taxon>Halobacteria</taxon>
        <taxon>Halobacteriales</taxon>
        <taxon>Haloferacaceae</taxon>
        <taxon>Haloferax</taxon>
    </lineage>
</organism>